<dbReference type="PANTHER" id="PTHR43133">
    <property type="entry name" value="RNA POLYMERASE ECF-TYPE SIGMA FACTO"/>
    <property type="match status" value="1"/>
</dbReference>
<name>A0ABU6LMJ4_9ACTN</name>
<evidence type="ECO:0000313" key="8">
    <source>
        <dbReference type="Proteomes" id="UP001353952"/>
    </source>
</evidence>
<reference evidence="7 8" key="1">
    <citation type="submission" date="2024-01" db="EMBL/GenBank/DDBJ databases">
        <title>Genome analysis.</title>
        <authorList>
            <person name="Zhang K."/>
        </authorList>
    </citation>
    <scope>NUCLEOTIDE SEQUENCE [LARGE SCALE GENOMIC DNA]</scope>
    <source>
        <strain evidence="7 8">CGMCC 4.1753</strain>
    </source>
</reference>
<dbReference type="SUPFAM" id="SSF88659">
    <property type="entry name" value="Sigma3 and sigma4 domains of RNA polymerase sigma factors"/>
    <property type="match status" value="1"/>
</dbReference>
<keyword evidence="2" id="KW-0805">Transcription regulation</keyword>
<evidence type="ECO:0000256" key="5">
    <source>
        <dbReference type="SAM" id="Phobius"/>
    </source>
</evidence>
<comment type="similarity">
    <text evidence="1">Belongs to the sigma-70 factor family. ECF subfamily.</text>
</comment>
<evidence type="ECO:0000256" key="1">
    <source>
        <dbReference type="ARBA" id="ARBA00010641"/>
    </source>
</evidence>
<evidence type="ECO:0000256" key="4">
    <source>
        <dbReference type="ARBA" id="ARBA00023163"/>
    </source>
</evidence>
<keyword evidence="5" id="KW-0472">Membrane</keyword>
<dbReference type="InterPro" id="IPR013324">
    <property type="entry name" value="RNA_pol_sigma_r3/r4-like"/>
</dbReference>
<dbReference type="RefSeq" id="WP_191848725.1">
    <property type="nucleotide sequence ID" value="NZ_BMUO01000017.1"/>
</dbReference>
<dbReference type="Proteomes" id="UP001353952">
    <property type="component" value="Unassembled WGS sequence"/>
</dbReference>
<dbReference type="EMBL" id="JAYXNZ010000001">
    <property type="protein sequence ID" value="MEC7050736.1"/>
    <property type="molecule type" value="Genomic_DNA"/>
</dbReference>
<organism evidence="7 8">
    <name type="scientific">Streptomyces violaceochromogenes</name>
    <dbReference type="NCBI Taxonomy" id="67377"/>
    <lineage>
        <taxon>Bacteria</taxon>
        <taxon>Bacillati</taxon>
        <taxon>Actinomycetota</taxon>
        <taxon>Actinomycetes</taxon>
        <taxon>Kitasatosporales</taxon>
        <taxon>Streptomycetaceae</taxon>
        <taxon>Streptomyces</taxon>
    </lineage>
</organism>
<dbReference type="Pfam" id="PF08281">
    <property type="entry name" value="Sigma70_r4_2"/>
    <property type="match status" value="1"/>
</dbReference>
<keyword evidence="3" id="KW-0731">Sigma factor</keyword>
<proteinExistence type="inferred from homology"/>
<keyword evidence="5" id="KW-0812">Transmembrane</keyword>
<feature type="transmembrane region" description="Helical" evidence="5">
    <location>
        <begin position="195"/>
        <end position="216"/>
    </location>
</feature>
<evidence type="ECO:0000256" key="3">
    <source>
        <dbReference type="ARBA" id="ARBA00023082"/>
    </source>
</evidence>
<dbReference type="InterPro" id="IPR039425">
    <property type="entry name" value="RNA_pol_sigma-70-like"/>
</dbReference>
<accession>A0ABU6LMJ4</accession>
<keyword evidence="4" id="KW-0804">Transcription</keyword>
<dbReference type="PANTHER" id="PTHR43133:SF25">
    <property type="entry name" value="RNA POLYMERASE SIGMA FACTOR RFAY-RELATED"/>
    <property type="match status" value="1"/>
</dbReference>
<gene>
    <name evidence="7" type="ORF">RFN57_00100</name>
</gene>
<protein>
    <submittedName>
        <fullName evidence="7">Sigma factor-like helix-turn-helix DNA-binding protein</fullName>
    </submittedName>
</protein>
<dbReference type="Gene3D" id="1.10.10.10">
    <property type="entry name" value="Winged helix-like DNA-binding domain superfamily/Winged helix DNA-binding domain"/>
    <property type="match status" value="1"/>
</dbReference>
<evidence type="ECO:0000256" key="2">
    <source>
        <dbReference type="ARBA" id="ARBA00023015"/>
    </source>
</evidence>
<feature type="transmembrane region" description="Helical" evidence="5">
    <location>
        <begin position="170"/>
        <end position="189"/>
    </location>
</feature>
<evidence type="ECO:0000259" key="6">
    <source>
        <dbReference type="Pfam" id="PF08281"/>
    </source>
</evidence>
<keyword evidence="5" id="KW-1133">Transmembrane helix</keyword>
<sequence length="245" mass="26447">MADQQTTQSVNAAALAAVFRNEAPRMTALAARLLRESEIPECVVGAEDVVQTAFEKVLGVQDVLAEPRAYVYMTLRREVSSWAVRLGRERRWENARRAELRTSPAQGRDIAATVTDRIIVREGIRSLPGQQAAAVVATKMYGFTQHETAQLTGRRPGTVAVHVARAVATLLLYMTPVAFIVLLGLWWGIARVLPFVAVGVGILGAAGAAGLSGTLVGGDGPSRVERAVRVIQGVRRHQGKYRAGR</sequence>
<keyword evidence="8" id="KW-1185">Reference proteome</keyword>
<dbReference type="InterPro" id="IPR013249">
    <property type="entry name" value="RNA_pol_sigma70_r4_t2"/>
</dbReference>
<comment type="caution">
    <text evidence="7">The sequence shown here is derived from an EMBL/GenBank/DDBJ whole genome shotgun (WGS) entry which is preliminary data.</text>
</comment>
<feature type="domain" description="RNA polymerase sigma factor 70 region 4 type 2" evidence="6">
    <location>
        <begin position="120"/>
        <end position="170"/>
    </location>
</feature>
<dbReference type="InterPro" id="IPR036388">
    <property type="entry name" value="WH-like_DNA-bd_sf"/>
</dbReference>
<evidence type="ECO:0000313" key="7">
    <source>
        <dbReference type="EMBL" id="MEC7050736.1"/>
    </source>
</evidence>